<accession>A0A1A9AHQ8</accession>
<evidence type="ECO:0000313" key="2">
    <source>
        <dbReference type="Proteomes" id="UP000078555"/>
    </source>
</evidence>
<reference evidence="2" key="1">
    <citation type="submission" date="2016-05" db="EMBL/GenBank/DDBJ databases">
        <authorList>
            <person name="Naeem Raeece"/>
        </authorList>
    </citation>
    <scope>NUCLEOTIDE SEQUENCE [LARGE SCALE GENOMIC DNA]</scope>
</reference>
<name>A0A1A9AHQ8_PLAOA</name>
<evidence type="ECO:0000313" key="1">
    <source>
        <dbReference type="EMBL" id="SBT55633.1"/>
    </source>
</evidence>
<dbReference type="InterPro" id="IPR008780">
    <property type="entry name" value="Plasmodium_Vir"/>
</dbReference>
<gene>
    <name evidence="1" type="ORF">POVWA1_071230</name>
</gene>
<organism evidence="1 2">
    <name type="scientific">Plasmodium ovale wallikeri</name>
    <dbReference type="NCBI Taxonomy" id="864142"/>
    <lineage>
        <taxon>Eukaryota</taxon>
        <taxon>Sar</taxon>
        <taxon>Alveolata</taxon>
        <taxon>Apicomplexa</taxon>
        <taxon>Aconoidasida</taxon>
        <taxon>Haemosporida</taxon>
        <taxon>Plasmodiidae</taxon>
        <taxon>Plasmodium</taxon>
        <taxon>Plasmodium (Plasmodium)</taxon>
    </lineage>
</organism>
<keyword evidence="2" id="KW-1185">Reference proteome</keyword>
<dbReference type="Proteomes" id="UP000078555">
    <property type="component" value="Unassembled WGS sequence"/>
</dbReference>
<proteinExistence type="predicted"/>
<dbReference type="EMBL" id="FLRD01000783">
    <property type="protein sequence ID" value="SBT55633.1"/>
    <property type="molecule type" value="Genomic_DNA"/>
</dbReference>
<sequence length="679" mass="79172">MGSKYPHLPAYKYFQEFNSDENVRENCEKCVITSYLANTYPWIKKLCCKLHKNIKIVNKPENVTSYLGEKHCFDLNYWLYNEVYKHLEHDEKHQDYNYIVDYLMEIWKRIKKEDYADWKYLCNPDKTLCDMNFLKEVKTLFDNAENYFVIRDEALSSLANTCSKYFDYISYNAELYYKWKKICTNGENNICTKYIDNFYSYNPERVIRKYSKWSLFWLYTTNRCIQKIVSVVKGAQESSPVVVLKSRPHVEISTYEQGILNDLRKESKHEEEEDDELLHEEEGEIIYDSDTEDILGEDEDENEGVELKTTKNIIGENSELIKDVPPVDTMEEDTSGNNFLLTLEKSIPFAYNSIYNKDYDTLSLTSNRCYTKLDTLYIMDGKDEECKKLETRTGDYTDASLLCMGLKGNLEKYDALNIFGKMNNYKCKYLSLWAHDRLSKLKEVEKATMMSTLLSIWIKSNQYKAECSPSEFAAYTDNTDYIKEKSLYDYALNYEDLENRYKKTDIIPCTRKLAEYITESKKLYNQVKSECKPGRNNQFQRSCFALNDIQKIYTKDELLELECKHIEDDLRSLRERDGGGHGLQGDSTEISPSALPAQEIVYSDSQKAIGTAVPILGVLSIGFILHKFTGLGSMARNFLRGRINGMNSHDELPNELLASTYDDQAHPDITETYIGYQAT</sequence>
<protein>
    <submittedName>
        <fullName evidence="1">PIR Superfamily Protein</fullName>
    </submittedName>
</protein>
<dbReference type="Pfam" id="PF05795">
    <property type="entry name" value="Plasmodium_Vir"/>
    <property type="match status" value="2"/>
</dbReference>
<dbReference type="AlphaFoldDB" id="A0A1A9AHQ8"/>